<organism evidence="3 4">
    <name type="scientific">Momordica charantia</name>
    <name type="common">Bitter gourd</name>
    <name type="synonym">Balsam pear</name>
    <dbReference type="NCBI Taxonomy" id="3673"/>
    <lineage>
        <taxon>Eukaryota</taxon>
        <taxon>Viridiplantae</taxon>
        <taxon>Streptophyta</taxon>
        <taxon>Embryophyta</taxon>
        <taxon>Tracheophyta</taxon>
        <taxon>Spermatophyta</taxon>
        <taxon>Magnoliopsida</taxon>
        <taxon>eudicotyledons</taxon>
        <taxon>Gunneridae</taxon>
        <taxon>Pentapetalae</taxon>
        <taxon>rosids</taxon>
        <taxon>fabids</taxon>
        <taxon>Cucurbitales</taxon>
        <taxon>Cucurbitaceae</taxon>
        <taxon>Momordiceae</taxon>
        <taxon>Momordica</taxon>
    </lineage>
</organism>
<dbReference type="Gene3D" id="1.10.8.430">
    <property type="entry name" value="Helical domain of apoptotic protease-activating factors"/>
    <property type="match status" value="1"/>
</dbReference>
<dbReference type="Pfam" id="PF23282">
    <property type="entry name" value="WHD_ROQ1"/>
    <property type="match status" value="1"/>
</dbReference>
<dbReference type="GO" id="GO:0043531">
    <property type="term" value="F:ADP binding"/>
    <property type="evidence" value="ECO:0007669"/>
    <property type="project" value="InterPro"/>
</dbReference>
<dbReference type="GeneID" id="111022368"/>
<dbReference type="PANTHER" id="PTHR11017:SF575">
    <property type="entry name" value="ADP-RIBOSYL CYCLASE_CYCLIC ADP-RIBOSE HYDROLASE"/>
    <property type="match status" value="1"/>
</dbReference>
<dbReference type="AlphaFoldDB" id="A0A6J1DR32"/>
<dbReference type="GO" id="GO:0006952">
    <property type="term" value="P:defense response"/>
    <property type="evidence" value="ECO:0007669"/>
    <property type="project" value="InterPro"/>
</dbReference>
<name>A0A6J1DR32_MOMCH</name>
<dbReference type="OrthoDB" id="1357022at2759"/>
<dbReference type="PRINTS" id="PR00364">
    <property type="entry name" value="DISEASERSIST"/>
</dbReference>
<dbReference type="SUPFAM" id="SSF52540">
    <property type="entry name" value="P-loop containing nucleoside triphosphate hydrolases"/>
    <property type="match status" value="1"/>
</dbReference>
<evidence type="ECO:0000313" key="3">
    <source>
        <dbReference type="Proteomes" id="UP000504603"/>
    </source>
</evidence>
<evidence type="ECO:0000256" key="1">
    <source>
        <dbReference type="ARBA" id="ARBA00022737"/>
    </source>
</evidence>
<evidence type="ECO:0000259" key="2">
    <source>
        <dbReference type="Pfam" id="PF23282"/>
    </source>
</evidence>
<dbReference type="SUPFAM" id="SSF52058">
    <property type="entry name" value="L domain-like"/>
    <property type="match status" value="1"/>
</dbReference>
<proteinExistence type="predicted"/>
<reference evidence="4" key="1">
    <citation type="submission" date="2025-08" db="UniProtKB">
        <authorList>
            <consortium name="RefSeq"/>
        </authorList>
    </citation>
    <scope>IDENTIFICATION</scope>
    <source>
        <strain evidence="4">OHB3-1</strain>
    </source>
</reference>
<feature type="domain" description="Disease resistance protein Roq1-like winged-helix" evidence="2">
    <location>
        <begin position="169"/>
        <end position="239"/>
    </location>
</feature>
<dbReference type="KEGG" id="mcha:111022368"/>
<sequence length="650" mass="74590">MIEEGSIGNRLVRVGPHGYVIYVWETKPCRIVQSQDNHRWNLGWCQKDVDQLEAVGTRIIITTRNEHLLKNFQVDAIRTIDEMNENEALELFSWHAFHNKYPSVDYCQLSKRVVSYCGGLPLALEVVGSFLYGRMVLEWEDALKKLKKIPHNKIQEKLKISFDGLDDQKIKDIFPDISCFFIGMDKDKVTQILDGCGVFPRIGISILLERCLLKVDNKNKFMMHNLLRDMGREIVRNESPKEPEKRSRIFVNNDVLVVLEKQKVRDLSCFSCESNASCISLNKLPETLSKLKSVETLVISGCSNLESLPKDLGEMESLTTLEANETRIELLSSIVKVKKLKRLSLNGCKGPLSKPRWSWIFSSYLLSSSVVLPTSLQGLESLKILCLKNCNLSDDAIPNDIGSLVSLEKLDLGGNDFHALPSSISCLPKLTELWLERCSNLERISNLPPNLKRIYARFCKALESISYSSYMFYLHVRSCPKLVEISLVREFVRLPNIPTIEMNSCHAKLHQYILERILGEINQGIKLHTFVNEDDIWESSWSLYHKASQIADFDFEGYIFNVPFNIMEVYGDNPRTKWIIEDLPKVKDGANGMIHTIGKTCFDLNRRSSDRCIIIRKNRVSTSKYALWIKCIRFNFGCRAWFNEAIIRVT</sequence>
<dbReference type="Gene3D" id="3.80.10.10">
    <property type="entry name" value="Ribonuclease Inhibitor"/>
    <property type="match status" value="1"/>
</dbReference>
<dbReference type="InterPro" id="IPR027417">
    <property type="entry name" value="P-loop_NTPase"/>
</dbReference>
<dbReference type="InterPro" id="IPR032675">
    <property type="entry name" value="LRR_dom_sf"/>
</dbReference>
<dbReference type="InterPro" id="IPR058192">
    <property type="entry name" value="WHD_ROQ1-like"/>
</dbReference>
<evidence type="ECO:0000313" key="4">
    <source>
        <dbReference type="RefSeq" id="XP_022155226.1"/>
    </source>
</evidence>
<dbReference type="InterPro" id="IPR044974">
    <property type="entry name" value="Disease_R_plants"/>
</dbReference>
<dbReference type="Proteomes" id="UP000504603">
    <property type="component" value="Unplaced"/>
</dbReference>
<dbReference type="PANTHER" id="PTHR11017">
    <property type="entry name" value="LEUCINE-RICH REPEAT-CONTAINING PROTEIN"/>
    <property type="match status" value="1"/>
</dbReference>
<protein>
    <submittedName>
        <fullName evidence="4">TMV resistance protein N-like</fullName>
    </submittedName>
</protein>
<accession>A0A6J1DR32</accession>
<keyword evidence="3" id="KW-1185">Reference proteome</keyword>
<dbReference type="InterPro" id="IPR042197">
    <property type="entry name" value="Apaf_helical"/>
</dbReference>
<gene>
    <name evidence="4" type="primary">LOC111022368</name>
</gene>
<keyword evidence="1" id="KW-0677">Repeat</keyword>
<dbReference type="RefSeq" id="XP_022155226.1">
    <property type="nucleotide sequence ID" value="XM_022299534.1"/>
</dbReference>